<name>A0A6M0GZM9_9CLOT</name>
<evidence type="ECO:0000256" key="4">
    <source>
        <dbReference type="ARBA" id="ARBA00022840"/>
    </source>
</evidence>
<dbReference type="GO" id="GO:0030975">
    <property type="term" value="F:thiamine binding"/>
    <property type="evidence" value="ECO:0007669"/>
    <property type="project" value="InterPro"/>
</dbReference>
<comment type="caution">
    <text evidence="7">The sequence shown here is derived from an EMBL/GenBank/DDBJ whole genome shotgun (WGS) entry which is preliminary data.</text>
</comment>
<dbReference type="AlphaFoldDB" id="A0A6M0GZM9"/>
<dbReference type="CDD" id="cd07995">
    <property type="entry name" value="TPK"/>
    <property type="match status" value="1"/>
</dbReference>
<dbReference type="SUPFAM" id="SSF63999">
    <property type="entry name" value="Thiamin pyrophosphokinase, catalytic domain"/>
    <property type="match status" value="1"/>
</dbReference>
<evidence type="ECO:0000256" key="2">
    <source>
        <dbReference type="ARBA" id="ARBA00022741"/>
    </source>
</evidence>
<dbReference type="RefSeq" id="WP_199868705.1">
    <property type="nucleotide sequence ID" value="NZ_JAAGPU010000001.1"/>
</dbReference>
<dbReference type="Pfam" id="PF04263">
    <property type="entry name" value="TPK_catalytic"/>
    <property type="match status" value="1"/>
</dbReference>
<sequence length="210" mass="23776">MKWLIISGGTPPKKETILKYTNDGFCIIAADSGANSLYKYNIIPKILLGDFDSIDKKVLEYFKDKCEITKYPKEKDYTDTEIALEKAIELSAKKIVFLGCTGTRIDHLIGNLCILNKAINRGVEAYIVDENNKITMTSESKTIYGKRGELFSVFAFNKKVEKLSVKNAKYELKDYDLEVEDSLTVSNEFAENEVHLEFLSGTLMIIRSVD</sequence>
<dbReference type="GO" id="GO:0004788">
    <property type="term" value="F:thiamine diphosphokinase activity"/>
    <property type="evidence" value="ECO:0007669"/>
    <property type="project" value="UniProtKB-UniRule"/>
</dbReference>
<evidence type="ECO:0000313" key="8">
    <source>
        <dbReference type="Proteomes" id="UP000481872"/>
    </source>
</evidence>
<dbReference type="GO" id="GO:0005524">
    <property type="term" value="F:ATP binding"/>
    <property type="evidence" value="ECO:0007669"/>
    <property type="project" value="UniProtKB-KW"/>
</dbReference>
<dbReference type="InterPro" id="IPR053149">
    <property type="entry name" value="TPK"/>
</dbReference>
<dbReference type="InterPro" id="IPR006282">
    <property type="entry name" value="Thi_PPkinase"/>
</dbReference>
<dbReference type="NCBIfam" id="TIGR01378">
    <property type="entry name" value="thi_PPkinase"/>
    <property type="match status" value="1"/>
</dbReference>
<dbReference type="PANTHER" id="PTHR41299">
    <property type="entry name" value="THIAMINE PYROPHOSPHOKINASE"/>
    <property type="match status" value="1"/>
</dbReference>
<dbReference type="Gene3D" id="3.40.50.10240">
    <property type="entry name" value="Thiamin pyrophosphokinase, catalytic domain"/>
    <property type="match status" value="1"/>
</dbReference>
<dbReference type="PANTHER" id="PTHR41299:SF1">
    <property type="entry name" value="THIAMINE PYROPHOSPHOKINASE"/>
    <property type="match status" value="1"/>
</dbReference>
<proteinExistence type="predicted"/>
<evidence type="ECO:0000256" key="1">
    <source>
        <dbReference type="ARBA" id="ARBA00022679"/>
    </source>
</evidence>
<keyword evidence="8" id="KW-1185">Reference proteome</keyword>
<keyword evidence="2" id="KW-0547">Nucleotide-binding</keyword>
<dbReference type="GO" id="GO:0006772">
    <property type="term" value="P:thiamine metabolic process"/>
    <property type="evidence" value="ECO:0007669"/>
    <property type="project" value="UniProtKB-UniRule"/>
</dbReference>
<dbReference type="InterPro" id="IPR007373">
    <property type="entry name" value="Thiamin_PyroPKinase_B1-bd"/>
</dbReference>
<evidence type="ECO:0000259" key="6">
    <source>
        <dbReference type="SMART" id="SM00983"/>
    </source>
</evidence>
<keyword evidence="1 7" id="KW-0808">Transferase</keyword>
<gene>
    <name evidence="7" type="ORF">G3M99_00205</name>
</gene>
<keyword evidence="3 7" id="KW-0418">Kinase</keyword>
<organism evidence="7 8">
    <name type="scientific">Clostridium senegalense</name>
    <dbReference type="NCBI Taxonomy" id="1465809"/>
    <lineage>
        <taxon>Bacteria</taxon>
        <taxon>Bacillati</taxon>
        <taxon>Bacillota</taxon>
        <taxon>Clostridia</taxon>
        <taxon>Eubacteriales</taxon>
        <taxon>Clostridiaceae</taxon>
        <taxon>Clostridium</taxon>
    </lineage>
</organism>
<dbReference type="GO" id="GO:0016301">
    <property type="term" value="F:kinase activity"/>
    <property type="evidence" value="ECO:0007669"/>
    <property type="project" value="UniProtKB-KW"/>
</dbReference>
<dbReference type="Proteomes" id="UP000481872">
    <property type="component" value="Unassembled WGS sequence"/>
</dbReference>
<reference evidence="7 8" key="1">
    <citation type="submission" date="2020-02" db="EMBL/GenBank/DDBJ databases">
        <title>Genome assembly of a novel Clostridium senegalense strain.</title>
        <authorList>
            <person name="Gupta T.B."/>
            <person name="Jauregui R."/>
            <person name="Maclean P."/>
            <person name="Nawarathana A."/>
            <person name="Brightwell G."/>
        </authorList>
    </citation>
    <scope>NUCLEOTIDE SEQUENCE [LARGE SCALE GENOMIC DNA]</scope>
    <source>
        <strain evidence="7 8">AGRFS4</strain>
    </source>
</reference>
<dbReference type="InterPro" id="IPR036759">
    <property type="entry name" value="TPK_catalytic_sf"/>
</dbReference>
<dbReference type="Pfam" id="PF04265">
    <property type="entry name" value="TPK_B1_binding"/>
    <property type="match status" value="1"/>
</dbReference>
<evidence type="ECO:0000256" key="5">
    <source>
        <dbReference type="NCBIfam" id="TIGR01378"/>
    </source>
</evidence>
<protein>
    <recommendedName>
        <fullName evidence="5">Thiamine diphosphokinase</fullName>
        <ecNumber evidence="5">2.7.6.2</ecNumber>
    </recommendedName>
</protein>
<dbReference type="EMBL" id="JAAGPU010000001">
    <property type="protein sequence ID" value="NEU03293.1"/>
    <property type="molecule type" value="Genomic_DNA"/>
</dbReference>
<dbReference type="EC" id="2.7.6.2" evidence="5"/>
<dbReference type="SMART" id="SM00983">
    <property type="entry name" value="TPK_B1_binding"/>
    <property type="match status" value="1"/>
</dbReference>
<dbReference type="GO" id="GO:0009229">
    <property type="term" value="P:thiamine diphosphate biosynthetic process"/>
    <property type="evidence" value="ECO:0007669"/>
    <property type="project" value="InterPro"/>
</dbReference>
<accession>A0A6M0GZM9</accession>
<evidence type="ECO:0000256" key="3">
    <source>
        <dbReference type="ARBA" id="ARBA00022777"/>
    </source>
</evidence>
<feature type="domain" description="Thiamin pyrophosphokinase thiamin-binding" evidence="6">
    <location>
        <begin position="145"/>
        <end position="204"/>
    </location>
</feature>
<dbReference type="InterPro" id="IPR007371">
    <property type="entry name" value="TPK_catalytic"/>
</dbReference>
<keyword evidence="4" id="KW-0067">ATP-binding</keyword>
<evidence type="ECO:0000313" key="7">
    <source>
        <dbReference type="EMBL" id="NEU03293.1"/>
    </source>
</evidence>